<evidence type="ECO:0000256" key="2">
    <source>
        <dbReference type="ARBA" id="ARBA00004210"/>
    </source>
</evidence>
<accession>A0ABS2Y544</accession>
<name>A0ABS2Y544_POLSP</name>
<dbReference type="Pfam" id="PF14799">
    <property type="entry name" value="FAM195"/>
    <property type="match status" value="1"/>
</dbReference>
<evidence type="ECO:0000256" key="6">
    <source>
        <dbReference type="SAM" id="MobiDB-lite"/>
    </source>
</evidence>
<sequence>MLDAGSYGKWLIKLLLQHYKKPLLLSKGPTQQIDSKINDLKQKQVEVTLYKVTLLSSHARFKGKCVGSPALKLVFNRVNGKRYHTPQPQTDCQGEGYTAAHEDNVKFVYEAWQEVEQRLGDSRGAENGHGPVQYTDKSPNPSLKSEYSIG</sequence>
<feature type="region of interest" description="Disordered" evidence="6">
    <location>
        <begin position="121"/>
        <end position="150"/>
    </location>
</feature>
<keyword evidence="4" id="KW-0963">Cytoplasm</keyword>
<comment type="similarity">
    <text evidence="3">Belongs to the MCRIP family.</text>
</comment>
<gene>
    <name evidence="7" type="primary">Mcrip2</name>
    <name evidence="7" type="ORF">GTO93_0015286</name>
</gene>
<protein>
    <submittedName>
        <fullName evidence="7">MCRI2 protein</fullName>
    </submittedName>
</protein>
<feature type="non-terminal residue" evidence="7">
    <location>
        <position position="150"/>
    </location>
</feature>
<dbReference type="Proteomes" id="UP001166093">
    <property type="component" value="Unassembled WGS sequence"/>
</dbReference>
<keyword evidence="5" id="KW-0539">Nucleus</keyword>
<reference evidence="7" key="1">
    <citation type="journal article" date="2021" name="Cell">
        <title>Tracing the genetic footprints of vertebrate landing in non-teleost ray-finned fishes.</title>
        <authorList>
            <person name="Bi X."/>
            <person name="Wang K."/>
            <person name="Yang L."/>
            <person name="Pan H."/>
            <person name="Jiang H."/>
            <person name="Wei Q."/>
            <person name="Fang M."/>
            <person name="Yu H."/>
            <person name="Zhu C."/>
            <person name="Cai Y."/>
            <person name="He Y."/>
            <person name="Gan X."/>
            <person name="Zeng H."/>
            <person name="Yu D."/>
            <person name="Zhu Y."/>
            <person name="Jiang H."/>
            <person name="Qiu Q."/>
            <person name="Yang H."/>
            <person name="Zhang Y.E."/>
            <person name="Wang W."/>
            <person name="Zhu M."/>
            <person name="He S."/>
            <person name="Zhang G."/>
        </authorList>
    </citation>
    <scope>NUCLEOTIDE SEQUENCE</scope>
    <source>
        <strain evidence="7">Pddl_001</strain>
    </source>
</reference>
<evidence type="ECO:0000313" key="7">
    <source>
        <dbReference type="EMBL" id="MBN3281780.1"/>
    </source>
</evidence>
<feature type="compositionally biased region" description="Polar residues" evidence="6">
    <location>
        <begin position="135"/>
        <end position="150"/>
    </location>
</feature>
<keyword evidence="8" id="KW-1185">Reference proteome</keyword>
<proteinExistence type="inferred from homology"/>
<organism evidence="7 8">
    <name type="scientific">Polyodon spathula</name>
    <name type="common">North American paddlefish</name>
    <name type="synonym">Squalus spathula</name>
    <dbReference type="NCBI Taxonomy" id="7913"/>
    <lineage>
        <taxon>Eukaryota</taxon>
        <taxon>Metazoa</taxon>
        <taxon>Chordata</taxon>
        <taxon>Craniata</taxon>
        <taxon>Vertebrata</taxon>
        <taxon>Euteleostomi</taxon>
        <taxon>Actinopterygii</taxon>
        <taxon>Chondrostei</taxon>
        <taxon>Acipenseriformes</taxon>
        <taxon>Polyodontidae</taxon>
        <taxon>Polyodon</taxon>
    </lineage>
</organism>
<feature type="non-terminal residue" evidence="7">
    <location>
        <position position="1"/>
    </location>
</feature>
<comment type="caution">
    <text evidence="7">The sequence shown here is derived from an EMBL/GenBank/DDBJ whole genome shotgun (WGS) entry which is preliminary data.</text>
</comment>
<dbReference type="EMBL" id="JAAWVQ010111796">
    <property type="protein sequence ID" value="MBN3281780.1"/>
    <property type="molecule type" value="Genomic_DNA"/>
</dbReference>
<evidence type="ECO:0000256" key="1">
    <source>
        <dbReference type="ARBA" id="ARBA00004123"/>
    </source>
</evidence>
<evidence type="ECO:0000256" key="3">
    <source>
        <dbReference type="ARBA" id="ARBA00010821"/>
    </source>
</evidence>
<evidence type="ECO:0000256" key="5">
    <source>
        <dbReference type="ARBA" id="ARBA00023242"/>
    </source>
</evidence>
<comment type="subcellular location">
    <subcellularLocation>
        <location evidence="2">Cytoplasm</location>
        <location evidence="2">Stress granule</location>
    </subcellularLocation>
    <subcellularLocation>
        <location evidence="1">Nucleus</location>
    </subcellularLocation>
</comment>
<evidence type="ECO:0000313" key="8">
    <source>
        <dbReference type="Proteomes" id="UP001166093"/>
    </source>
</evidence>
<evidence type="ECO:0000256" key="4">
    <source>
        <dbReference type="ARBA" id="ARBA00022490"/>
    </source>
</evidence>
<dbReference type="InterPro" id="IPR029428">
    <property type="entry name" value="MCRIP"/>
</dbReference>